<evidence type="ECO:0000256" key="1">
    <source>
        <dbReference type="SAM" id="Phobius"/>
    </source>
</evidence>
<dbReference type="EMBL" id="JAEQNB010000008">
    <property type="protein sequence ID" value="MBL0389045.1"/>
    <property type="molecule type" value="Genomic_DNA"/>
</dbReference>
<dbReference type="Pfam" id="PF13646">
    <property type="entry name" value="HEAT_2"/>
    <property type="match status" value="1"/>
</dbReference>
<name>A0ABS1JFP9_9BACL</name>
<reference evidence="2 3" key="1">
    <citation type="submission" date="2021-01" db="EMBL/GenBank/DDBJ databases">
        <title>Tumebacillus sp. strain ITR2 16S ribosomal RNA gene Genome sequencing and assembly.</title>
        <authorList>
            <person name="Kang M."/>
        </authorList>
    </citation>
    <scope>NUCLEOTIDE SEQUENCE [LARGE SCALE GENOMIC DNA]</scope>
    <source>
        <strain evidence="2 3">ITR2</strain>
    </source>
</reference>
<dbReference type="InterPro" id="IPR011989">
    <property type="entry name" value="ARM-like"/>
</dbReference>
<dbReference type="SUPFAM" id="SSF48371">
    <property type="entry name" value="ARM repeat"/>
    <property type="match status" value="1"/>
</dbReference>
<accession>A0ABS1JFP9</accession>
<organism evidence="2 3">
    <name type="scientific">Tumebacillus amylolyticus</name>
    <dbReference type="NCBI Taxonomy" id="2801339"/>
    <lineage>
        <taxon>Bacteria</taxon>
        <taxon>Bacillati</taxon>
        <taxon>Bacillota</taxon>
        <taxon>Bacilli</taxon>
        <taxon>Bacillales</taxon>
        <taxon>Alicyclobacillaceae</taxon>
        <taxon>Tumebacillus</taxon>
    </lineage>
</organism>
<keyword evidence="3" id="KW-1185">Reference proteome</keyword>
<keyword evidence="1" id="KW-0472">Membrane</keyword>
<keyword evidence="1" id="KW-0812">Transmembrane</keyword>
<proteinExistence type="predicted"/>
<evidence type="ECO:0000313" key="2">
    <source>
        <dbReference type="EMBL" id="MBL0389045.1"/>
    </source>
</evidence>
<dbReference type="Proteomes" id="UP000602284">
    <property type="component" value="Unassembled WGS sequence"/>
</dbReference>
<keyword evidence="1" id="KW-1133">Transmembrane helix</keyword>
<feature type="transmembrane region" description="Helical" evidence="1">
    <location>
        <begin position="6"/>
        <end position="29"/>
    </location>
</feature>
<comment type="caution">
    <text evidence="2">The sequence shown here is derived from an EMBL/GenBank/DDBJ whole genome shotgun (WGS) entry which is preliminary data.</text>
</comment>
<dbReference type="InterPro" id="IPR016024">
    <property type="entry name" value="ARM-type_fold"/>
</dbReference>
<gene>
    <name evidence="2" type="ORF">JJB07_20850</name>
</gene>
<protein>
    <submittedName>
        <fullName evidence="2">HEAT repeat domain-containing protein</fullName>
    </submittedName>
</protein>
<sequence length="348" mass="41044">MINSALLWVLWAILGAIGLLLLLYLYLVVQKSFDVRWHSKLKLRRERLKPMVQKFLLEGEESRGLQHLNEADLVVLKDLLLEYNQVLRGVEQRERLQALAQLVFTEHFRRDMNSRNYANRLNALYAIEEFRMESLREDVVERLRRKRKMGTVERYQLYAILAGLQDDALLGFLTDSAQEPLPDFVYRELLLKMEDSLFNRLFNQIYTLPTALRYCLIDIIGNKGDYSYLTAIEELTYSRSVEERIRALKAITKFGYVKRGSTLVDKSEAETWQERLMASRAMGAVAKDEFVDVLKKMLRDSSWWVRKESAQSLLRYPRGQEILRQIAESDEDRYARDMAREWLEAKQI</sequence>
<evidence type="ECO:0000313" key="3">
    <source>
        <dbReference type="Proteomes" id="UP000602284"/>
    </source>
</evidence>
<dbReference type="Gene3D" id="1.25.10.10">
    <property type="entry name" value="Leucine-rich Repeat Variant"/>
    <property type="match status" value="1"/>
</dbReference>
<dbReference type="RefSeq" id="WP_201638043.1">
    <property type="nucleotide sequence ID" value="NZ_JAEQNB010000008.1"/>
</dbReference>